<dbReference type="InterPro" id="IPR002110">
    <property type="entry name" value="Ankyrin_rpt"/>
</dbReference>
<dbReference type="PROSITE" id="PS50088">
    <property type="entry name" value="ANK_REPEAT"/>
    <property type="match status" value="3"/>
</dbReference>
<dbReference type="EMBL" id="MCOG01000056">
    <property type="protein sequence ID" value="ORY63637.1"/>
    <property type="molecule type" value="Genomic_DNA"/>
</dbReference>
<dbReference type="Pfam" id="PF13606">
    <property type="entry name" value="Ank_3"/>
    <property type="match status" value="1"/>
</dbReference>
<dbReference type="Pfam" id="PF12796">
    <property type="entry name" value="Ank_2"/>
    <property type="match status" value="1"/>
</dbReference>
<keyword evidence="1" id="KW-0677">Repeat</keyword>
<keyword evidence="2 3" id="KW-0040">ANK repeat</keyword>
<dbReference type="PROSITE" id="PS50297">
    <property type="entry name" value="ANK_REP_REGION"/>
    <property type="match status" value="2"/>
</dbReference>
<dbReference type="PANTHER" id="PTHR24173">
    <property type="entry name" value="ANKYRIN REPEAT CONTAINING"/>
    <property type="match status" value="1"/>
</dbReference>
<evidence type="ECO:0000256" key="1">
    <source>
        <dbReference type="ARBA" id="ARBA00022737"/>
    </source>
</evidence>
<dbReference type="SMART" id="SM00248">
    <property type="entry name" value="ANK"/>
    <property type="match status" value="4"/>
</dbReference>
<evidence type="ECO:0000256" key="2">
    <source>
        <dbReference type="ARBA" id="ARBA00023043"/>
    </source>
</evidence>
<dbReference type="SUPFAM" id="SSF48403">
    <property type="entry name" value="Ankyrin repeat"/>
    <property type="match status" value="1"/>
</dbReference>
<protein>
    <submittedName>
        <fullName evidence="4">Ankyrin</fullName>
    </submittedName>
</protein>
<proteinExistence type="predicted"/>
<gene>
    <name evidence="4" type="ORF">LY90DRAFT_505297</name>
</gene>
<dbReference type="Proteomes" id="UP000193920">
    <property type="component" value="Unassembled WGS sequence"/>
</dbReference>
<dbReference type="InterPro" id="IPR036770">
    <property type="entry name" value="Ankyrin_rpt-contain_sf"/>
</dbReference>
<dbReference type="STRING" id="1754190.A0A1Y2DWL4"/>
<sequence>MIDPKLKKQTIKAELLPEIPNYIYNTNVDTIVFLLNANKNKNPITDFSLLQILKDRCEYKEVSIDGYEFKDGKWVRKKNSTPESYVTVHLKSKPLIARMYYLATCKDSDGISEFIYDFPKVDAANIYGEKALKEMIKLKNWRAIKYLIENGVYIDTKADNNDTAFILAVRTQHLSMIKYLLDHGANVNEKGYDGYNAILLATEKNNISIVKCLVEHGVDVNVTIYKTERNRLIEHISPLCQAIINDNYNMVKYLLEYGADPYKKYKYDSYFKKNAYELAKNKGNSKIIDLLNKEYN</sequence>
<dbReference type="Gene3D" id="1.25.40.20">
    <property type="entry name" value="Ankyrin repeat-containing domain"/>
    <property type="match status" value="1"/>
</dbReference>
<dbReference type="AlphaFoldDB" id="A0A1Y2DWL4"/>
<feature type="repeat" description="ANK" evidence="3">
    <location>
        <begin position="160"/>
        <end position="192"/>
    </location>
</feature>
<evidence type="ECO:0000313" key="5">
    <source>
        <dbReference type="Proteomes" id="UP000193920"/>
    </source>
</evidence>
<comment type="caution">
    <text evidence="4">The sequence shown here is derived from an EMBL/GenBank/DDBJ whole genome shotgun (WGS) entry which is preliminary data.</text>
</comment>
<dbReference type="OrthoDB" id="2840854at2759"/>
<accession>A0A1Y2DWL4</accession>
<feature type="repeat" description="ANK" evidence="3">
    <location>
        <begin position="234"/>
        <end position="266"/>
    </location>
</feature>
<evidence type="ECO:0000256" key="3">
    <source>
        <dbReference type="PROSITE-ProRule" id="PRU00023"/>
    </source>
</evidence>
<organism evidence="4 5">
    <name type="scientific">Neocallimastix californiae</name>
    <dbReference type="NCBI Taxonomy" id="1754190"/>
    <lineage>
        <taxon>Eukaryota</taxon>
        <taxon>Fungi</taxon>
        <taxon>Fungi incertae sedis</taxon>
        <taxon>Chytridiomycota</taxon>
        <taxon>Chytridiomycota incertae sedis</taxon>
        <taxon>Neocallimastigomycetes</taxon>
        <taxon>Neocallimastigales</taxon>
        <taxon>Neocallimastigaceae</taxon>
        <taxon>Neocallimastix</taxon>
    </lineage>
</organism>
<feature type="repeat" description="ANK" evidence="3">
    <location>
        <begin position="193"/>
        <end position="225"/>
    </location>
</feature>
<name>A0A1Y2DWL4_9FUNG</name>
<dbReference type="PANTHER" id="PTHR24173:SF74">
    <property type="entry name" value="ANKYRIN REPEAT DOMAIN-CONTAINING PROTEIN 16"/>
    <property type="match status" value="1"/>
</dbReference>
<reference evidence="4 5" key="1">
    <citation type="submission" date="2016-08" db="EMBL/GenBank/DDBJ databases">
        <title>A Parts List for Fungal Cellulosomes Revealed by Comparative Genomics.</title>
        <authorList>
            <consortium name="DOE Joint Genome Institute"/>
            <person name="Haitjema C.H."/>
            <person name="Gilmore S.P."/>
            <person name="Henske J.K."/>
            <person name="Solomon K.V."/>
            <person name="De Groot R."/>
            <person name="Kuo A."/>
            <person name="Mondo S.J."/>
            <person name="Salamov A.A."/>
            <person name="Labutti K."/>
            <person name="Zhao Z."/>
            <person name="Chiniquy J."/>
            <person name="Barry K."/>
            <person name="Brewer H.M."/>
            <person name="Purvine S.O."/>
            <person name="Wright A.T."/>
            <person name="Boxma B."/>
            <person name="Van Alen T."/>
            <person name="Hackstein J.H."/>
            <person name="Baker S.E."/>
            <person name="Grigoriev I.V."/>
            <person name="O'Malley M.A."/>
        </authorList>
    </citation>
    <scope>NUCLEOTIDE SEQUENCE [LARGE SCALE GENOMIC DNA]</scope>
    <source>
        <strain evidence="4 5">G1</strain>
    </source>
</reference>
<evidence type="ECO:0000313" key="4">
    <source>
        <dbReference type="EMBL" id="ORY63637.1"/>
    </source>
</evidence>
<keyword evidence="5" id="KW-1185">Reference proteome</keyword>